<name>A0A951P6U2_9CYAN</name>
<organism evidence="2 3">
    <name type="scientific">Pegethrix bostrychoides GSE-TBD4-15B</name>
    <dbReference type="NCBI Taxonomy" id="2839662"/>
    <lineage>
        <taxon>Bacteria</taxon>
        <taxon>Bacillati</taxon>
        <taxon>Cyanobacteriota</taxon>
        <taxon>Cyanophyceae</taxon>
        <taxon>Oculatellales</taxon>
        <taxon>Oculatellaceae</taxon>
        <taxon>Pegethrix</taxon>
    </lineage>
</organism>
<gene>
    <name evidence="2" type="ORF">KME07_01235</name>
</gene>
<comment type="caution">
    <text evidence="2">The sequence shown here is derived from an EMBL/GenBank/DDBJ whole genome shotgun (WGS) entry which is preliminary data.</text>
</comment>
<keyword evidence="1" id="KW-1133">Transmembrane helix</keyword>
<feature type="transmembrane region" description="Helical" evidence="1">
    <location>
        <begin position="12"/>
        <end position="34"/>
    </location>
</feature>
<keyword evidence="1" id="KW-0472">Membrane</keyword>
<feature type="transmembrane region" description="Helical" evidence="1">
    <location>
        <begin position="120"/>
        <end position="137"/>
    </location>
</feature>
<keyword evidence="1" id="KW-0812">Transmembrane</keyword>
<dbReference type="Pfam" id="PF13301">
    <property type="entry name" value="DUF4079"/>
    <property type="match status" value="1"/>
</dbReference>
<feature type="transmembrane region" description="Helical" evidence="1">
    <location>
        <begin position="94"/>
        <end position="113"/>
    </location>
</feature>
<feature type="transmembrane region" description="Helical" evidence="1">
    <location>
        <begin position="199"/>
        <end position="215"/>
    </location>
</feature>
<dbReference type="InterPro" id="IPR025067">
    <property type="entry name" value="DUF4079"/>
</dbReference>
<evidence type="ECO:0000256" key="1">
    <source>
        <dbReference type="SAM" id="Phobius"/>
    </source>
</evidence>
<reference evidence="2" key="1">
    <citation type="submission" date="2021-05" db="EMBL/GenBank/DDBJ databases">
        <authorList>
            <person name="Pietrasiak N."/>
            <person name="Ward R."/>
            <person name="Stajich J.E."/>
            <person name="Kurbessoian T."/>
        </authorList>
    </citation>
    <scope>NUCLEOTIDE SEQUENCE</scope>
    <source>
        <strain evidence="2">GSE-TBD4-15B</strain>
    </source>
</reference>
<dbReference type="EMBL" id="JAHHHV010000005">
    <property type="protein sequence ID" value="MBW4464047.1"/>
    <property type="molecule type" value="Genomic_DNA"/>
</dbReference>
<sequence>MKNLQLEDVILLLHPIFAVAVVFPLLGIVLYFAAQTRQRRLLPKEAGKKIPPTVGTEHLRLGRWLSNAVVGVALLGNAAPIFTKLSKEPTVDSFRVWFLILIIAATIASLVILNRARTQLWRGVFATLTGMGLIILGSQPEVYRRGEIYDFTNKQWFTQEWYLSHYYYGIAAALLMIFSLAIFPDIYKDRSQRWRKTHVVLNIIATLFFLGQGLTGPRDLLEIPLSWQTQHIYKCDYENNVCPP</sequence>
<evidence type="ECO:0000313" key="3">
    <source>
        <dbReference type="Proteomes" id="UP000707356"/>
    </source>
</evidence>
<proteinExistence type="predicted"/>
<feature type="transmembrane region" description="Helical" evidence="1">
    <location>
        <begin position="166"/>
        <end position="187"/>
    </location>
</feature>
<dbReference type="Proteomes" id="UP000707356">
    <property type="component" value="Unassembled WGS sequence"/>
</dbReference>
<feature type="transmembrane region" description="Helical" evidence="1">
    <location>
        <begin position="64"/>
        <end position="82"/>
    </location>
</feature>
<protein>
    <submittedName>
        <fullName evidence="2">DUF4079 domain-containing protein</fullName>
    </submittedName>
</protein>
<dbReference type="AlphaFoldDB" id="A0A951P6U2"/>
<reference evidence="2" key="2">
    <citation type="journal article" date="2022" name="Microbiol. Resour. Announc.">
        <title>Metagenome Sequencing to Explore Phylogenomics of Terrestrial Cyanobacteria.</title>
        <authorList>
            <person name="Ward R.D."/>
            <person name="Stajich J.E."/>
            <person name="Johansen J.R."/>
            <person name="Huntemann M."/>
            <person name="Clum A."/>
            <person name="Foster B."/>
            <person name="Foster B."/>
            <person name="Roux S."/>
            <person name="Palaniappan K."/>
            <person name="Varghese N."/>
            <person name="Mukherjee S."/>
            <person name="Reddy T.B.K."/>
            <person name="Daum C."/>
            <person name="Copeland A."/>
            <person name="Chen I.A."/>
            <person name="Ivanova N.N."/>
            <person name="Kyrpides N.C."/>
            <person name="Shapiro N."/>
            <person name="Eloe-Fadrosh E.A."/>
            <person name="Pietrasiak N."/>
        </authorList>
    </citation>
    <scope>NUCLEOTIDE SEQUENCE</scope>
    <source>
        <strain evidence="2">GSE-TBD4-15B</strain>
    </source>
</reference>
<accession>A0A951P6U2</accession>
<evidence type="ECO:0000313" key="2">
    <source>
        <dbReference type="EMBL" id="MBW4464047.1"/>
    </source>
</evidence>